<evidence type="ECO:0000256" key="1">
    <source>
        <dbReference type="ARBA" id="ARBA00022630"/>
    </source>
</evidence>
<dbReference type="Pfam" id="PF03358">
    <property type="entry name" value="FMN_red"/>
    <property type="match status" value="1"/>
</dbReference>
<dbReference type="InterPro" id="IPR029039">
    <property type="entry name" value="Flavoprotein-like_sf"/>
</dbReference>
<keyword evidence="2" id="KW-0288">FMN</keyword>
<dbReference type="SUPFAM" id="SSF52218">
    <property type="entry name" value="Flavoproteins"/>
    <property type="match status" value="1"/>
</dbReference>
<keyword evidence="5" id="KW-1185">Reference proteome</keyword>
<dbReference type="Proteomes" id="UP000063234">
    <property type="component" value="Chromosome"/>
</dbReference>
<evidence type="ECO:0000313" key="5">
    <source>
        <dbReference type="Proteomes" id="UP000063234"/>
    </source>
</evidence>
<protein>
    <submittedName>
        <fullName evidence="4">NADPH-dependent FMN reductase</fullName>
    </submittedName>
</protein>
<dbReference type="EMBL" id="AP013035">
    <property type="protein sequence ID" value="BAT72081.1"/>
    <property type="molecule type" value="Genomic_DNA"/>
</dbReference>
<gene>
    <name evidence="4" type="ORF">TST_1294</name>
</gene>
<dbReference type="STRING" id="1298851.TST_1294"/>
<evidence type="ECO:0000259" key="3">
    <source>
        <dbReference type="Pfam" id="PF03358"/>
    </source>
</evidence>
<name>A0A0S3QUT3_THET7</name>
<dbReference type="Gene3D" id="3.40.50.360">
    <property type="match status" value="1"/>
</dbReference>
<dbReference type="RefSeq" id="WP_068550074.1">
    <property type="nucleotide sequence ID" value="NZ_AP013035.1"/>
</dbReference>
<dbReference type="InterPro" id="IPR005025">
    <property type="entry name" value="FMN_Rdtase-like_dom"/>
</dbReference>
<evidence type="ECO:0000256" key="2">
    <source>
        <dbReference type="ARBA" id="ARBA00022643"/>
    </source>
</evidence>
<dbReference type="KEGG" id="ttk:TST_1294"/>
<feature type="domain" description="NADPH-dependent FMN reductase-like" evidence="3">
    <location>
        <begin position="1"/>
        <end position="125"/>
    </location>
</feature>
<organism evidence="4 5">
    <name type="scientific">Thermosulfidibacter takaii (strain DSM 17441 / JCM 13301 / NBRC 103674 / ABI70S6)</name>
    <dbReference type="NCBI Taxonomy" id="1298851"/>
    <lineage>
        <taxon>Bacteria</taxon>
        <taxon>Pseudomonadati</taxon>
        <taxon>Thermosulfidibacterota</taxon>
        <taxon>Thermosulfidibacteria</taxon>
        <taxon>Thermosulfidibacterales</taxon>
        <taxon>Thermosulfidibacteraceae</taxon>
    </lineage>
</organism>
<dbReference type="PANTHER" id="PTHR43278:SF2">
    <property type="entry name" value="IRON-SULFUR FLAVOPROTEIN"/>
    <property type="match status" value="1"/>
</dbReference>
<dbReference type="GO" id="GO:0016491">
    <property type="term" value="F:oxidoreductase activity"/>
    <property type="evidence" value="ECO:0007669"/>
    <property type="project" value="InterPro"/>
</dbReference>
<reference evidence="5" key="1">
    <citation type="journal article" date="2018" name="Science">
        <title>A primordial and reversible TCA cycle in a facultatively chemolithoautotrophic thermophile.</title>
        <authorList>
            <person name="Nunoura T."/>
            <person name="Chikaraishi Y."/>
            <person name="Izaki R."/>
            <person name="Suwa T."/>
            <person name="Sato T."/>
            <person name="Harada T."/>
            <person name="Mori K."/>
            <person name="Kato Y."/>
            <person name="Miyazaki M."/>
            <person name="Shimamura S."/>
            <person name="Yanagawa K."/>
            <person name="Shuto A."/>
            <person name="Ohkouchi N."/>
            <person name="Fujita N."/>
            <person name="Takaki Y."/>
            <person name="Atomi H."/>
            <person name="Takai K."/>
        </authorList>
    </citation>
    <scope>NUCLEOTIDE SEQUENCE [LARGE SCALE GENOMIC DNA]</scope>
    <source>
        <strain evidence="5">DSM 17441 / JCM 13301 / NBRC 103674 / ABI70S6</strain>
    </source>
</reference>
<proteinExistence type="predicted"/>
<dbReference type="AlphaFoldDB" id="A0A0S3QUT3"/>
<dbReference type="InterPro" id="IPR051796">
    <property type="entry name" value="ISF_SsuE-like"/>
</dbReference>
<evidence type="ECO:0000313" key="4">
    <source>
        <dbReference type="EMBL" id="BAT72081.1"/>
    </source>
</evidence>
<accession>A0A0S3QUT3</accession>
<sequence length="183" mass="20642">MNILAISATPRKRGNSKILLERFLSFAPESASVEIFDAYKNTVKSCIACGVCLNTKCPIDDDMQAWYPIIGDADSIVVSHPLYFYGPPAPLKAFIDRCQPFWYRKFIKKEALKPKKAVLINVGAADFPNMFVPSYYIAKVWLNSLNASLQLHLKFASIENEASVLEREDVLRRVDEAAKQFFG</sequence>
<dbReference type="OrthoDB" id="9805976at2"/>
<dbReference type="PANTHER" id="PTHR43278">
    <property type="entry name" value="NAD(P)H-DEPENDENT FMN-CONTAINING OXIDOREDUCTASE YWQN-RELATED"/>
    <property type="match status" value="1"/>
</dbReference>
<keyword evidence="1" id="KW-0285">Flavoprotein</keyword>